<keyword evidence="5" id="KW-1185">Reference proteome</keyword>
<dbReference type="GO" id="GO:0005829">
    <property type="term" value="C:cytosol"/>
    <property type="evidence" value="ECO:0007669"/>
    <property type="project" value="TreeGrafter"/>
</dbReference>
<evidence type="ECO:0000256" key="1">
    <source>
        <dbReference type="ARBA" id="ARBA00022737"/>
    </source>
</evidence>
<evidence type="ECO:0000313" key="5">
    <source>
        <dbReference type="Proteomes" id="UP001152320"/>
    </source>
</evidence>
<gene>
    <name evidence="4" type="ORF">HOLleu_23989</name>
</gene>
<dbReference type="PANTHER" id="PTHR10271:SF0">
    <property type="entry name" value="INTERFERON-INDUCED PROTEIN WITH TETRATRICOPEPTIDE REPEATS 5"/>
    <property type="match status" value="1"/>
</dbReference>
<dbReference type="InterPro" id="IPR011990">
    <property type="entry name" value="TPR-like_helical_dom_sf"/>
</dbReference>
<reference evidence="4" key="1">
    <citation type="submission" date="2021-10" db="EMBL/GenBank/DDBJ databases">
        <title>Tropical sea cucumber genome reveals ecological adaptation and Cuvierian tubules defense mechanism.</title>
        <authorList>
            <person name="Chen T."/>
        </authorList>
    </citation>
    <scope>NUCLEOTIDE SEQUENCE</scope>
    <source>
        <strain evidence="4">Nanhai2018</strain>
        <tissue evidence="4">Muscle</tissue>
    </source>
</reference>
<comment type="caution">
    <text evidence="4">The sequence shown here is derived from an EMBL/GenBank/DDBJ whole genome shotgun (WGS) entry which is preliminary data.</text>
</comment>
<evidence type="ECO:0000256" key="2">
    <source>
        <dbReference type="ARBA" id="ARBA00022803"/>
    </source>
</evidence>
<dbReference type="Proteomes" id="UP001152320">
    <property type="component" value="Chromosome 11"/>
</dbReference>
<dbReference type="PANTHER" id="PTHR10271">
    <property type="entry name" value="INTERFERON-INDUCED PROTEIN WITH TETRATRICOPEPTIDE REPEATS"/>
    <property type="match status" value="1"/>
</dbReference>
<organism evidence="4 5">
    <name type="scientific">Holothuria leucospilota</name>
    <name type="common">Black long sea cucumber</name>
    <name type="synonym">Mertensiothuria leucospilota</name>
    <dbReference type="NCBI Taxonomy" id="206669"/>
    <lineage>
        <taxon>Eukaryota</taxon>
        <taxon>Metazoa</taxon>
        <taxon>Echinodermata</taxon>
        <taxon>Eleutherozoa</taxon>
        <taxon>Echinozoa</taxon>
        <taxon>Holothuroidea</taxon>
        <taxon>Aspidochirotacea</taxon>
        <taxon>Aspidochirotida</taxon>
        <taxon>Holothuriidae</taxon>
        <taxon>Holothuria</taxon>
    </lineage>
</organism>
<comment type="similarity">
    <text evidence="3">Belongs to the IFIT family.</text>
</comment>
<protein>
    <submittedName>
        <fullName evidence="4">Interferon-induced protein with tetratricopeptide repeats 1B</fullName>
    </submittedName>
</protein>
<dbReference type="OrthoDB" id="10043504at2759"/>
<proteinExistence type="inferred from homology"/>
<dbReference type="EMBL" id="JAIZAY010000011">
    <property type="protein sequence ID" value="KAJ8033667.1"/>
    <property type="molecule type" value="Genomic_DNA"/>
</dbReference>
<dbReference type="Gene3D" id="1.25.40.10">
    <property type="entry name" value="Tetratricopeptide repeat domain"/>
    <property type="match status" value="2"/>
</dbReference>
<dbReference type="SUPFAM" id="SSF48452">
    <property type="entry name" value="TPR-like"/>
    <property type="match status" value="2"/>
</dbReference>
<name>A0A9Q1BVT6_HOLLE</name>
<dbReference type="AlphaFoldDB" id="A0A9Q1BVT6"/>
<keyword evidence="2" id="KW-0802">TPR repeat</keyword>
<sequence length="783" mass="91386">MADSTKWWQDLPCHYHPSWNLSEISQLDLNKLKHHIDRNENDIMVVERLLYAAFLEVPIGSPYNLSRPSVVQAREYLREAEEYIETNLRDNRDASIGYGIVINACRMWTGQSMREWEEKLQILEEEKKTSSKYKYYISAVRAFALSRLGPRWVEEAKVHYEYALEGIPENSQWLYGKASMVGRLLLLNYPNVKFEKSANLGYRDMLNEEKDILEKVLTLNEHFHIARVMYGQVLYNLGETEEAEYNIEKAREAARNNRSIAEIASKYYQRTEQPEKALEILLSLPNASKTAEVHFLLGKLYKSQSYRRKQLSEKKAKWNLALDHFNEALRLDERHYPALSSRAEVNARLGNYEQARKNYADLLSSNLLGNTKLQKDKFFTLKTLLSLDSKDIKKILSDEEYVNYSYEVLEIAVTKYSEEQNGNLTFNDNAKTPIKISTSALKDMCRTQDVQIGFLAKLKLAHFHLLCRRYKEATKLYESLQAETSKVKRENIEVMWGLFKCHLGQKNYKDAARMVRKIREKEQVFYCVAELYADIYTTKAKLLIQLRECINAGEIFSEHPDEATNALSGDMLEDENMFAIARLLENAIEMGSLEACFVFFKINKLQAHFLTSMQIPRIVAKIERVNNEEIVNTQMTFQMENDVGDIDNSTTTKRNVMKDKIEELLTYKEIYEEHGKHFLRGEDFEGFNAYQQFTIINVYTKLSKLRKNLLTFEVVENRKNENADWSIDCEEAVTAVLLTARFLLDHIISDYQVCLNVQNELSLRSFDLPEARYMFFGLNNEIF</sequence>
<keyword evidence="1" id="KW-0677">Repeat</keyword>
<dbReference type="GO" id="GO:0051607">
    <property type="term" value="P:defense response to virus"/>
    <property type="evidence" value="ECO:0007669"/>
    <property type="project" value="TreeGrafter"/>
</dbReference>
<evidence type="ECO:0000313" key="4">
    <source>
        <dbReference type="EMBL" id="KAJ8033667.1"/>
    </source>
</evidence>
<accession>A0A9Q1BVT6</accession>
<evidence type="ECO:0000256" key="3">
    <source>
        <dbReference type="ARBA" id="ARBA00038336"/>
    </source>
</evidence>